<dbReference type="EMBL" id="JAAAPO010000005">
    <property type="protein sequence ID" value="NBC37562.1"/>
    <property type="molecule type" value="Genomic_DNA"/>
</dbReference>
<dbReference type="RefSeq" id="WP_161719720.1">
    <property type="nucleotide sequence ID" value="NZ_JAAAPO010000005.1"/>
</dbReference>
<evidence type="ECO:0000259" key="2">
    <source>
        <dbReference type="Pfam" id="PF01882"/>
    </source>
</evidence>
<keyword evidence="4" id="KW-1185">Reference proteome</keyword>
<keyword evidence="1" id="KW-1133">Transmembrane helix</keyword>
<reference evidence="4" key="1">
    <citation type="submission" date="2020-01" db="EMBL/GenBank/DDBJ databases">
        <title>Sphingomonas sp. strain CSW-10.</title>
        <authorList>
            <person name="Chen W.-M."/>
        </authorList>
    </citation>
    <scope>NUCLEOTIDE SEQUENCE [LARGE SCALE GENOMIC DNA]</scope>
    <source>
        <strain evidence="4">FSY-8</strain>
    </source>
</reference>
<evidence type="ECO:0000256" key="1">
    <source>
        <dbReference type="SAM" id="Phobius"/>
    </source>
</evidence>
<protein>
    <submittedName>
        <fullName evidence="3">DUF58 domain-containing protein</fullName>
    </submittedName>
</protein>
<organism evidence="3 4">
    <name type="scientific">Novosphingobium ovatum</name>
    <dbReference type="NCBI Taxonomy" id="1908523"/>
    <lineage>
        <taxon>Bacteria</taxon>
        <taxon>Pseudomonadati</taxon>
        <taxon>Pseudomonadota</taxon>
        <taxon>Alphaproteobacteria</taxon>
        <taxon>Sphingomonadales</taxon>
        <taxon>Sphingomonadaceae</taxon>
        <taxon>Novosphingobium</taxon>
    </lineage>
</organism>
<evidence type="ECO:0000313" key="3">
    <source>
        <dbReference type="EMBL" id="NBC37562.1"/>
    </source>
</evidence>
<gene>
    <name evidence="3" type="ORF">GTZ99_13490</name>
</gene>
<proteinExistence type="predicted"/>
<dbReference type="CDD" id="cd00198">
    <property type="entry name" value="vWFA"/>
    <property type="match status" value="1"/>
</dbReference>
<dbReference type="Pfam" id="PF01882">
    <property type="entry name" value="DUF58"/>
    <property type="match status" value="1"/>
</dbReference>
<feature type="domain" description="DUF58" evidence="2">
    <location>
        <begin position="227"/>
        <end position="397"/>
    </location>
</feature>
<sequence length="465" mass="50120">MRTATTSRLNAVARRLGAWAVRLRPPVVPSARCVAGLVGLAVVALVVATVQPQNWAVVPLAGLALMALTLADGMVAGRLIDAAVQPPAQAEVGADTPIRVTARLSGGAAVVQASLAMDPRLCADPAQGGRVDLTLTRETGGHYQGRAVIAPARRCSGAITGLWLRWSGPLGLGLRQYHRPVDATLRVLPNVALLRSPALQAYLRDSDIGLIARRLRGDGTLFETLAEYQPGMDRRRIDWKVSARHAHLYAKEYENERNNQIVFALDCGQAMCEPVGGLPRLDRAVSAALATAWVALKGGDRSALFGFGGQVMLATPFASHVRDFAALRSDAATLDYESREPNFTLALATLATRLQRRSLIVVFSDFSDPTSAELMVEAVGRLIARHRVLFVTMRDEELDSFARATPQGMEQVAMAVAAQALLRQRAMVTGRLRQMGVDVIEAPYQAIGMRLLDAYLKIKRRGGIG</sequence>
<dbReference type="PANTHER" id="PTHR33608">
    <property type="entry name" value="BLL2464 PROTEIN"/>
    <property type="match status" value="1"/>
</dbReference>
<keyword evidence="1" id="KW-0812">Transmembrane</keyword>
<name>A0ABW9XGL7_9SPHN</name>
<dbReference type="InterPro" id="IPR002881">
    <property type="entry name" value="DUF58"/>
</dbReference>
<dbReference type="InterPro" id="IPR036465">
    <property type="entry name" value="vWFA_dom_sf"/>
</dbReference>
<dbReference type="Gene3D" id="3.40.50.410">
    <property type="entry name" value="von Willebrand factor, type A domain"/>
    <property type="match status" value="1"/>
</dbReference>
<dbReference type="Proteomes" id="UP000753724">
    <property type="component" value="Unassembled WGS sequence"/>
</dbReference>
<accession>A0ABW9XGL7</accession>
<keyword evidence="1" id="KW-0472">Membrane</keyword>
<dbReference type="PANTHER" id="PTHR33608:SF3">
    <property type="entry name" value="SLR2013 PROTEIN"/>
    <property type="match status" value="1"/>
</dbReference>
<comment type="caution">
    <text evidence="3">The sequence shown here is derived from an EMBL/GenBank/DDBJ whole genome shotgun (WGS) entry which is preliminary data.</text>
</comment>
<feature type="transmembrane region" description="Helical" evidence="1">
    <location>
        <begin position="31"/>
        <end position="50"/>
    </location>
</feature>
<evidence type="ECO:0000313" key="4">
    <source>
        <dbReference type="Proteomes" id="UP000753724"/>
    </source>
</evidence>
<feature type="transmembrane region" description="Helical" evidence="1">
    <location>
        <begin position="56"/>
        <end position="75"/>
    </location>
</feature>
<dbReference type="SUPFAM" id="SSF53300">
    <property type="entry name" value="vWA-like"/>
    <property type="match status" value="1"/>
</dbReference>